<gene>
    <name evidence="1" type="ORF">LCOR_10301.1</name>
</gene>
<evidence type="ECO:0000313" key="1">
    <source>
        <dbReference type="EMBL" id="CDH59489.1"/>
    </source>
</evidence>
<comment type="caution">
    <text evidence="1">The sequence shown here is derived from an EMBL/GenBank/DDBJ whole genome shotgun (WGS) entry which is preliminary data.</text>
</comment>
<reference evidence="1" key="1">
    <citation type="submission" date="2013-08" db="EMBL/GenBank/DDBJ databases">
        <title>Gene expansion shapes genome architecture in the human pathogen Lichtheimia corymbifera: an evolutionary genomics analysis in the ancient terrestrial Mucorales (Mucoromycotina).</title>
        <authorList>
            <person name="Schwartze V.U."/>
            <person name="Winter S."/>
            <person name="Shelest E."/>
            <person name="Marcet-Houben M."/>
            <person name="Horn F."/>
            <person name="Wehner S."/>
            <person name="Hoffmann K."/>
            <person name="Riege K."/>
            <person name="Sammeth M."/>
            <person name="Nowrousian M."/>
            <person name="Valiante V."/>
            <person name="Linde J."/>
            <person name="Jacobsen I.D."/>
            <person name="Marz M."/>
            <person name="Brakhage A.A."/>
            <person name="Gabaldon T."/>
            <person name="Bocker S."/>
            <person name="Voigt K."/>
        </authorList>
    </citation>
    <scope>NUCLEOTIDE SEQUENCE [LARGE SCALE GENOMIC DNA]</scope>
    <source>
        <strain evidence="1">FSU 9682</strain>
    </source>
</reference>
<organism evidence="1 2">
    <name type="scientific">Lichtheimia corymbifera JMRC:FSU:9682</name>
    <dbReference type="NCBI Taxonomy" id="1263082"/>
    <lineage>
        <taxon>Eukaryota</taxon>
        <taxon>Fungi</taxon>
        <taxon>Fungi incertae sedis</taxon>
        <taxon>Mucoromycota</taxon>
        <taxon>Mucoromycotina</taxon>
        <taxon>Mucoromycetes</taxon>
        <taxon>Mucorales</taxon>
        <taxon>Lichtheimiaceae</taxon>
        <taxon>Lichtheimia</taxon>
    </lineage>
</organism>
<protein>
    <submittedName>
        <fullName evidence="1">Uncharacterized protein</fullName>
    </submittedName>
</protein>
<dbReference type="AlphaFoldDB" id="A0A068SAZ8"/>
<dbReference type="PANTHER" id="PTHR15827">
    <property type="entry name" value="CYCLIN-DEPENDENT KINASE 2-INTERACTING PROTEIN"/>
    <property type="match status" value="1"/>
</dbReference>
<dbReference type="OrthoDB" id="17066at2759"/>
<dbReference type="VEuPathDB" id="FungiDB:LCOR_10301.1"/>
<dbReference type="EMBL" id="CBTN010000071">
    <property type="protein sequence ID" value="CDH59489.1"/>
    <property type="molecule type" value="Genomic_DNA"/>
</dbReference>
<evidence type="ECO:0000313" key="2">
    <source>
        <dbReference type="Proteomes" id="UP000027586"/>
    </source>
</evidence>
<sequence length="204" mass="23807">MAQAIDTLKRRLETILYDFKRARSTWHEISDHTLSDVNALVNALIQSRYVDDAAYWHPALCMEYPNMTQAYNKKIQWVIDQHHNKVSSMVDKMGKQHDKMKQQISELHVICKRASDLRGDSFVEHEPLFKTCPMRTYVERFESIVAMYTDAMGLLGSLLSNKGFKDIKSREQGLSILSIWIHQPSINDDYIKEFEELCEIEIHA</sequence>
<accession>A0A068SAZ8</accession>
<dbReference type="Proteomes" id="UP000027586">
    <property type="component" value="Unassembled WGS sequence"/>
</dbReference>
<proteinExistence type="predicted"/>
<dbReference type="PANTHER" id="PTHR15827:SF2">
    <property type="entry name" value="CYCLIN-DEPENDENT KINASE 2-INTERACTING PROTEIN"/>
    <property type="match status" value="1"/>
</dbReference>
<keyword evidence="2" id="KW-1185">Reference proteome</keyword>
<name>A0A068SAZ8_9FUNG</name>